<feature type="compositionally biased region" description="Pro residues" evidence="5">
    <location>
        <begin position="329"/>
        <end position="338"/>
    </location>
</feature>
<dbReference type="Gene3D" id="3.40.190.290">
    <property type="match status" value="1"/>
</dbReference>
<comment type="caution">
    <text evidence="7">The sequence shown here is derived from an EMBL/GenBank/DDBJ whole genome shotgun (WGS) entry which is preliminary data.</text>
</comment>
<dbReference type="EMBL" id="SGXC01000004">
    <property type="protein sequence ID" value="RZS76945.1"/>
    <property type="molecule type" value="Genomic_DNA"/>
</dbReference>
<evidence type="ECO:0000313" key="7">
    <source>
        <dbReference type="EMBL" id="RZS76945.1"/>
    </source>
</evidence>
<dbReference type="Proteomes" id="UP000292445">
    <property type="component" value="Unassembled WGS sequence"/>
</dbReference>
<keyword evidence="4" id="KW-0804">Transcription</keyword>
<evidence type="ECO:0000313" key="8">
    <source>
        <dbReference type="Proteomes" id="UP000292445"/>
    </source>
</evidence>
<gene>
    <name evidence="7" type="ORF">EV675_5668</name>
</gene>
<name>A0A4Q7N6Q8_9BURK</name>
<evidence type="ECO:0000256" key="2">
    <source>
        <dbReference type="ARBA" id="ARBA00023015"/>
    </source>
</evidence>
<keyword evidence="2" id="KW-0805">Transcription regulation</keyword>
<dbReference type="OrthoDB" id="5914299at2"/>
<dbReference type="GO" id="GO:0003700">
    <property type="term" value="F:DNA-binding transcription factor activity"/>
    <property type="evidence" value="ECO:0007669"/>
    <property type="project" value="InterPro"/>
</dbReference>
<dbReference type="InterPro" id="IPR036388">
    <property type="entry name" value="WH-like_DNA-bd_sf"/>
</dbReference>
<evidence type="ECO:0000256" key="1">
    <source>
        <dbReference type="ARBA" id="ARBA00009437"/>
    </source>
</evidence>
<feature type="region of interest" description="Disordered" evidence="5">
    <location>
        <begin position="306"/>
        <end position="338"/>
    </location>
</feature>
<keyword evidence="8" id="KW-1185">Reference proteome</keyword>
<protein>
    <submittedName>
        <fullName evidence="7">LysR family transcriptional regulator</fullName>
    </submittedName>
</protein>
<dbReference type="RefSeq" id="WP_130362013.1">
    <property type="nucleotide sequence ID" value="NZ_SGXC01000004.1"/>
</dbReference>
<organism evidence="7 8">
    <name type="scientific">Pigmentiphaga kullae</name>
    <dbReference type="NCBI Taxonomy" id="151784"/>
    <lineage>
        <taxon>Bacteria</taxon>
        <taxon>Pseudomonadati</taxon>
        <taxon>Pseudomonadota</taxon>
        <taxon>Betaproteobacteria</taxon>
        <taxon>Burkholderiales</taxon>
        <taxon>Alcaligenaceae</taxon>
        <taxon>Pigmentiphaga</taxon>
    </lineage>
</organism>
<feature type="domain" description="HTH lysR-type" evidence="6">
    <location>
        <begin position="12"/>
        <end position="69"/>
    </location>
</feature>
<evidence type="ECO:0000256" key="3">
    <source>
        <dbReference type="ARBA" id="ARBA00023125"/>
    </source>
</evidence>
<dbReference type="InterPro" id="IPR050950">
    <property type="entry name" value="HTH-type_LysR_regulators"/>
</dbReference>
<proteinExistence type="inferred from homology"/>
<dbReference type="InterPro" id="IPR005119">
    <property type="entry name" value="LysR_subst-bd"/>
</dbReference>
<feature type="compositionally biased region" description="Low complexity" evidence="5">
    <location>
        <begin position="319"/>
        <end position="328"/>
    </location>
</feature>
<dbReference type="Gene3D" id="1.10.10.10">
    <property type="entry name" value="Winged helix-like DNA-binding domain superfamily/Winged helix DNA-binding domain"/>
    <property type="match status" value="1"/>
</dbReference>
<dbReference type="InterPro" id="IPR000847">
    <property type="entry name" value="LysR_HTH_N"/>
</dbReference>
<sequence length="338" mass="36597">MARLDWYIRANLKPRHLQLLVALDELRNLGKVAASLNITQPAVSLALSELEKGLGFKLFDRTARGVQPNVYGECLIRQARVMLNTLAQTRDELRALLSGASGRAALGAMPAMTSALVPQALAALKRISPTTTVHVQEGSMDTLLPQLRRGHLDILVGRLSSWPSADFEEAPLFEGSSMVVVGRQHPLAGTSSLHWRDLAPYPWILPPVASLPREPLEAVFQEHDIAMPSDYIETLSVPVIATYLQSTRAVGLLSRVAARHYSDLGMLAILPLELPGLLRPIGLTWSKQRALSPASERLMRCLREVSADYGPPPTPFGRPPAGDAGGPAEPDPPHPGSA</sequence>
<dbReference type="Pfam" id="PF00126">
    <property type="entry name" value="HTH_1"/>
    <property type="match status" value="1"/>
</dbReference>
<dbReference type="Pfam" id="PF03466">
    <property type="entry name" value="LysR_substrate"/>
    <property type="match status" value="1"/>
</dbReference>
<evidence type="ECO:0000256" key="5">
    <source>
        <dbReference type="SAM" id="MobiDB-lite"/>
    </source>
</evidence>
<dbReference type="SUPFAM" id="SSF53850">
    <property type="entry name" value="Periplasmic binding protein-like II"/>
    <property type="match status" value="1"/>
</dbReference>
<dbReference type="AlphaFoldDB" id="A0A4Q7N6Q8"/>
<dbReference type="InterPro" id="IPR036390">
    <property type="entry name" value="WH_DNA-bd_sf"/>
</dbReference>
<dbReference type="SUPFAM" id="SSF46785">
    <property type="entry name" value="Winged helix' DNA-binding domain"/>
    <property type="match status" value="1"/>
</dbReference>
<evidence type="ECO:0000259" key="6">
    <source>
        <dbReference type="PROSITE" id="PS50931"/>
    </source>
</evidence>
<evidence type="ECO:0000256" key="4">
    <source>
        <dbReference type="ARBA" id="ARBA00023163"/>
    </source>
</evidence>
<reference evidence="7 8" key="1">
    <citation type="submission" date="2019-02" db="EMBL/GenBank/DDBJ databases">
        <title>Genomic Encyclopedia of Type Strains, Phase IV (KMG-IV): sequencing the most valuable type-strain genomes for metagenomic binning, comparative biology and taxonomic classification.</title>
        <authorList>
            <person name="Goeker M."/>
        </authorList>
    </citation>
    <scope>NUCLEOTIDE SEQUENCE [LARGE SCALE GENOMIC DNA]</scope>
    <source>
        <strain evidence="7 8">K24</strain>
    </source>
</reference>
<dbReference type="GO" id="GO:0003677">
    <property type="term" value="F:DNA binding"/>
    <property type="evidence" value="ECO:0007669"/>
    <property type="project" value="UniProtKB-KW"/>
</dbReference>
<dbReference type="GO" id="GO:0005829">
    <property type="term" value="C:cytosol"/>
    <property type="evidence" value="ECO:0007669"/>
    <property type="project" value="TreeGrafter"/>
</dbReference>
<dbReference type="PANTHER" id="PTHR30419">
    <property type="entry name" value="HTH-TYPE TRANSCRIPTIONAL REGULATOR YBHD"/>
    <property type="match status" value="1"/>
</dbReference>
<accession>A0A4Q7N6Q8</accession>
<dbReference type="PROSITE" id="PS50931">
    <property type="entry name" value="HTH_LYSR"/>
    <property type="match status" value="1"/>
</dbReference>
<dbReference type="PANTHER" id="PTHR30419:SF8">
    <property type="entry name" value="NITROGEN ASSIMILATION TRANSCRIPTIONAL ACTIVATOR-RELATED"/>
    <property type="match status" value="1"/>
</dbReference>
<dbReference type="PRINTS" id="PR00039">
    <property type="entry name" value="HTHLYSR"/>
</dbReference>
<keyword evidence="3" id="KW-0238">DNA-binding</keyword>
<comment type="similarity">
    <text evidence="1">Belongs to the LysR transcriptional regulatory family.</text>
</comment>